<evidence type="ECO:0000256" key="2">
    <source>
        <dbReference type="ARBA" id="ARBA00023002"/>
    </source>
</evidence>
<evidence type="ECO:0000256" key="3">
    <source>
        <dbReference type="RuleBase" id="RU000363"/>
    </source>
</evidence>
<dbReference type="CDD" id="cd05374">
    <property type="entry name" value="17beta-HSD-like_SDR_c"/>
    <property type="match status" value="1"/>
</dbReference>
<dbReference type="Proteomes" id="UP000199101">
    <property type="component" value="Unassembled WGS sequence"/>
</dbReference>
<dbReference type="EMBL" id="FMAG01000008">
    <property type="protein sequence ID" value="SCB44406.1"/>
    <property type="molecule type" value="Genomic_DNA"/>
</dbReference>
<accession>A0A1C3WWZ6</accession>
<dbReference type="InterPro" id="IPR002347">
    <property type="entry name" value="SDR_fam"/>
</dbReference>
<dbReference type="OrthoDB" id="9793825at2"/>
<dbReference type="PRINTS" id="PR00081">
    <property type="entry name" value="GDHRDH"/>
</dbReference>
<dbReference type="Pfam" id="PF00106">
    <property type="entry name" value="adh_short"/>
    <property type="match status" value="1"/>
</dbReference>
<evidence type="ECO:0000256" key="1">
    <source>
        <dbReference type="ARBA" id="ARBA00006484"/>
    </source>
</evidence>
<dbReference type="SUPFAM" id="SSF51735">
    <property type="entry name" value="NAD(P)-binding Rossmann-fold domains"/>
    <property type="match status" value="1"/>
</dbReference>
<dbReference type="GO" id="GO:0016491">
    <property type="term" value="F:oxidoreductase activity"/>
    <property type="evidence" value="ECO:0007669"/>
    <property type="project" value="UniProtKB-KW"/>
</dbReference>
<evidence type="ECO:0000259" key="4">
    <source>
        <dbReference type="SMART" id="SM00822"/>
    </source>
</evidence>
<name>A0A1C3WWZ6_9HYPH</name>
<dbReference type="SMART" id="SM00822">
    <property type="entry name" value="PKS_KR"/>
    <property type="match status" value="1"/>
</dbReference>
<keyword evidence="2" id="KW-0560">Oxidoreductase</keyword>
<gene>
    <name evidence="5" type="ORF">GA0061103_6480</name>
</gene>
<evidence type="ECO:0000313" key="6">
    <source>
        <dbReference type="Proteomes" id="UP000199101"/>
    </source>
</evidence>
<comment type="similarity">
    <text evidence="1 3">Belongs to the short-chain dehydrogenases/reductases (SDR) family.</text>
</comment>
<organism evidence="5 6">
    <name type="scientific">Rhizobium multihospitium</name>
    <dbReference type="NCBI Taxonomy" id="410764"/>
    <lineage>
        <taxon>Bacteria</taxon>
        <taxon>Pseudomonadati</taxon>
        <taxon>Pseudomonadota</taxon>
        <taxon>Alphaproteobacteria</taxon>
        <taxon>Hyphomicrobiales</taxon>
        <taxon>Rhizobiaceae</taxon>
        <taxon>Rhizobium/Agrobacterium group</taxon>
        <taxon>Rhizobium</taxon>
    </lineage>
</organism>
<keyword evidence="6" id="KW-1185">Reference proteome</keyword>
<dbReference type="InterPro" id="IPR057326">
    <property type="entry name" value="KR_dom"/>
</dbReference>
<dbReference type="NCBIfam" id="NF006114">
    <property type="entry name" value="PRK08263.1"/>
    <property type="match status" value="1"/>
</dbReference>
<dbReference type="PANTHER" id="PTHR43976">
    <property type="entry name" value="SHORT CHAIN DEHYDROGENASE"/>
    <property type="match status" value="1"/>
</dbReference>
<dbReference type="Gene3D" id="3.40.50.720">
    <property type="entry name" value="NAD(P)-binding Rossmann-like Domain"/>
    <property type="match status" value="1"/>
</dbReference>
<protein>
    <submittedName>
        <fullName evidence="5">NADP-dependent 3-hydroxy acid dehydrogenase YdfG</fullName>
    </submittedName>
</protein>
<dbReference type="InterPro" id="IPR051911">
    <property type="entry name" value="SDR_oxidoreductase"/>
</dbReference>
<reference evidence="6" key="1">
    <citation type="submission" date="2016-08" db="EMBL/GenBank/DDBJ databases">
        <authorList>
            <person name="Varghese N."/>
            <person name="Submissions Spin"/>
        </authorList>
    </citation>
    <scope>NUCLEOTIDE SEQUENCE [LARGE SCALE GENOMIC DNA]</scope>
    <source>
        <strain evidence="6">HAMBI 2975</strain>
    </source>
</reference>
<proteinExistence type="inferred from homology"/>
<dbReference type="AlphaFoldDB" id="A0A1C3WWZ6"/>
<dbReference type="PRINTS" id="PR00080">
    <property type="entry name" value="SDRFAMILY"/>
</dbReference>
<evidence type="ECO:0000313" key="5">
    <source>
        <dbReference type="EMBL" id="SCB44406.1"/>
    </source>
</evidence>
<dbReference type="PANTHER" id="PTHR43976:SF16">
    <property type="entry name" value="SHORT-CHAIN DEHYDROGENASE_REDUCTASE FAMILY PROTEIN"/>
    <property type="match status" value="1"/>
</dbReference>
<dbReference type="RefSeq" id="WP_092716654.1">
    <property type="nucleotide sequence ID" value="NZ_FMAG01000008.1"/>
</dbReference>
<dbReference type="InterPro" id="IPR036291">
    <property type="entry name" value="NAD(P)-bd_dom_sf"/>
</dbReference>
<feature type="domain" description="Ketoreductase" evidence="4">
    <location>
        <begin position="4"/>
        <end position="182"/>
    </location>
</feature>
<dbReference type="STRING" id="410764.GA0061103_6480"/>
<sequence length="283" mass="29949">MSGKVWFITGASRGFGRIWAEAALKRGDKVVATARSLESVADLSIQHGDAVLPLALDVTDPDQVRSVIERGHNHFGRLDVVLNNAGYALVGAVEETAEADIKAEFETNFFGTLRVIQAALPLLRKQGSGHIIGVSSVAGLVASPIVGFYHASKWAFEALHESLAQEVASFGIKVTMLEPGAYATGFASQTSLKISAGLDTYSDIRAGIFARAASIAFGDPEATVQAVLATVDMDTPPLRLFLGTEGLPVVRAAYAARLATWEAWESVSNAAQGEPKVREIASP</sequence>